<dbReference type="CDD" id="cd00158">
    <property type="entry name" value="RHOD"/>
    <property type="match status" value="1"/>
</dbReference>
<keyword evidence="3" id="KW-1185">Reference proteome</keyword>
<comment type="caution">
    <text evidence="2">The sequence shown here is derived from an EMBL/GenBank/DDBJ whole genome shotgun (WGS) entry which is preliminary data.</text>
</comment>
<dbReference type="AlphaFoldDB" id="A0A4U1B4X1"/>
<dbReference type="SUPFAM" id="SSF52821">
    <property type="entry name" value="Rhodanese/Cell cycle control phosphatase"/>
    <property type="match status" value="1"/>
</dbReference>
<sequence>MDHSPQFLALVKAVQGNVKEITIEQMTQMAQECRPFEFIDVREDHEFQQGYLRGAKHLGRGIIERDIEKLYPDFATAMVLYCGGGFRSILVAENLQKMGYQNIYSLIGGYKAGVAAGLLNEG</sequence>
<dbReference type="OrthoDB" id="9791096at2"/>
<dbReference type="GO" id="GO:0016740">
    <property type="term" value="F:transferase activity"/>
    <property type="evidence" value="ECO:0007669"/>
    <property type="project" value="UniProtKB-KW"/>
</dbReference>
<dbReference type="Proteomes" id="UP000307999">
    <property type="component" value="Unassembled WGS sequence"/>
</dbReference>
<gene>
    <name evidence="2" type="ORF">E8M12_11560</name>
</gene>
<dbReference type="Pfam" id="PF00581">
    <property type="entry name" value="Rhodanese"/>
    <property type="match status" value="1"/>
</dbReference>
<dbReference type="PROSITE" id="PS50206">
    <property type="entry name" value="RHODANESE_3"/>
    <property type="match status" value="1"/>
</dbReference>
<dbReference type="InterPro" id="IPR036873">
    <property type="entry name" value="Rhodanese-like_dom_sf"/>
</dbReference>
<dbReference type="SMART" id="SM00450">
    <property type="entry name" value="RHOD"/>
    <property type="match status" value="1"/>
</dbReference>
<keyword evidence="2" id="KW-0808">Transferase</keyword>
<accession>A0A4U1B4X1</accession>
<dbReference type="Gene3D" id="3.40.250.10">
    <property type="entry name" value="Rhodanese-like domain"/>
    <property type="match status" value="1"/>
</dbReference>
<evidence type="ECO:0000259" key="1">
    <source>
        <dbReference type="PROSITE" id="PS50206"/>
    </source>
</evidence>
<dbReference type="EMBL" id="SWDB01000028">
    <property type="protein sequence ID" value="TKB44520.1"/>
    <property type="molecule type" value="Genomic_DNA"/>
</dbReference>
<dbReference type="PANTHER" id="PTHR43031:SF1">
    <property type="entry name" value="PYRIDINE NUCLEOTIDE-DISULPHIDE OXIDOREDUCTASE"/>
    <property type="match status" value="1"/>
</dbReference>
<dbReference type="InterPro" id="IPR050229">
    <property type="entry name" value="GlpE_sulfurtransferase"/>
</dbReference>
<organism evidence="2 3">
    <name type="scientific">Thalassotalea mangrovi</name>
    <dbReference type="NCBI Taxonomy" id="2572245"/>
    <lineage>
        <taxon>Bacteria</taxon>
        <taxon>Pseudomonadati</taxon>
        <taxon>Pseudomonadota</taxon>
        <taxon>Gammaproteobacteria</taxon>
        <taxon>Alteromonadales</taxon>
        <taxon>Colwelliaceae</taxon>
        <taxon>Thalassotalea</taxon>
    </lineage>
</organism>
<dbReference type="InterPro" id="IPR001763">
    <property type="entry name" value="Rhodanese-like_dom"/>
</dbReference>
<evidence type="ECO:0000313" key="2">
    <source>
        <dbReference type="EMBL" id="TKB44520.1"/>
    </source>
</evidence>
<dbReference type="PANTHER" id="PTHR43031">
    <property type="entry name" value="FAD-DEPENDENT OXIDOREDUCTASE"/>
    <property type="match status" value="1"/>
</dbReference>
<protein>
    <submittedName>
        <fullName evidence="2">Sulfurtransferase</fullName>
    </submittedName>
</protein>
<dbReference type="RefSeq" id="WP_136736302.1">
    <property type="nucleotide sequence ID" value="NZ_SWDB01000028.1"/>
</dbReference>
<reference evidence="2 3" key="1">
    <citation type="submission" date="2019-04" db="EMBL/GenBank/DDBJ databases">
        <title>Thalassotalea guangxiensis sp. nov., isolated from sediment of the coastal wetland.</title>
        <authorList>
            <person name="Zheng S."/>
            <person name="Zhang D."/>
        </authorList>
    </citation>
    <scope>NUCLEOTIDE SEQUENCE [LARGE SCALE GENOMIC DNA]</scope>
    <source>
        <strain evidence="2 3">ZS-4</strain>
    </source>
</reference>
<feature type="domain" description="Rhodanese" evidence="1">
    <location>
        <begin position="32"/>
        <end position="122"/>
    </location>
</feature>
<proteinExistence type="predicted"/>
<evidence type="ECO:0000313" key="3">
    <source>
        <dbReference type="Proteomes" id="UP000307999"/>
    </source>
</evidence>
<name>A0A4U1B4X1_9GAMM</name>